<dbReference type="InterPro" id="IPR043151">
    <property type="entry name" value="BAH_sf"/>
</dbReference>
<dbReference type="EMBL" id="JBBBZM010000030">
    <property type="protein sequence ID" value="KAL0637783.1"/>
    <property type="molecule type" value="Genomic_DNA"/>
</dbReference>
<dbReference type="PROSITE" id="PS51038">
    <property type="entry name" value="BAH"/>
    <property type="match status" value="1"/>
</dbReference>
<evidence type="ECO:0000256" key="7">
    <source>
        <dbReference type="ARBA" id="ARBA00023242"/>
    </source>
</evidence>
<comment type="similarity">
    <text evidence="8">Belongs to the class I-like SAM-binding methyltransferase superfamily. C5-methyltransferase family.</text>
</comment>
<keyword evidence="7" id="KW-0539">Nucleus</keyword>
<name>A0ABR3GPC8_9PEZI</name>
<keyword evidence="12" id="KW-1185">Reference proteome</keyword>
<reference evidence="11 12" key="1">
    <citation type="submission" date="2024-02" db="EMBL/GenBank/DDBJ databases">
        <title>Discinaceae phylogenomics.</title>
        <authorList>
            <person name="Dirks A.C."/>
            <person name="James T.Y."/>
        </authorList>
    </citation>
    <scope>NUCLEOTIDE SEQUENCE [LARGE SCALE GENOMIC DNA]</scope>
    <source>
        <strain evidence="11 12">ACD0624</strain>
    </source>
</reference>
<keyword evidence="3 8" id="KW-0489">Methyltransferase</keyword>
<comment type="caution">
    <text evidence="11">The sequence shown here is derived from an EMBL/GenBank/DDBJ whole genome shotgun (WGS) entry which is preliminary data.</text>
</comment>
<dbReference type="PANTHER" id="PTHR10629:SF54">
    <property type="entry name" value="DNA METHYLTRANSFERASE DIM-2"/>
    <property type="match status" value="1"/>
</dbReference>
<feature type="compositionally biased region" description="Polar residues" evidence="9">
    <location>
        <begin position="11"/>
        <end position="23"/>
    </location>
</feature>
<dbReference type="InterPro" id="IPR001525">
    <property type="entry name" value="C5_MeTfrase"/>
</dbReference>
<dbReference type="Pfam" id="PF25423">
    <property type="entry name" value="DUF7893"/>
    <property type="match status" value="1"/>
</dbReference>
<evidence type="ECO:0000313" key="12">
    <source>
        <dbReference type="Proteomes" id="UP001447188"/>
    </source>
</evidence>
<evidence type="ECO:0000256" key="8">
    <source>
        <dbReference type="PROSITE-ProRule" id="PRU01016"/>
    </source>
</evidence>
<sequence>MPPLVFVDSGRGSSIWSKQSSQGIDEVAPTQGRVNEASLNKRKFREISTQPPADNEDEAEPDLDLEVLTERELELELELELKSESESESESELELELELGSESTQKNKRFCAGVRPPPFVYPKSQYEGHKYSLPKEKEWLVVKELLGNEKETESSPDFFHSYLLEDFTIYYPNSRRLGCEMTILSNLRIKSGESVLLFDGVLKDGETTRYLEGVPFTVLSVGNYTDTTKHDVAGNIWIQTGASQHLGVWYELGTPSKAYEPYYNTFVWLANFSKHVIDYLTENQSVVLGDFRHKFSAWITAHHSGSGTFDSWYAEFGRDDFRQAVTAHRDWLWNQTYCSSMRLTRHPIWNEILHLSAIKPVPGNWVQQTVVTPYVYDCFEHMFGDKMMIVRPPESDTRVEFAGVYIPKSTRAQRDEYGNLCQDDLLDIKVGDVVATERDQGSEWKGKSTVWYAYVQGIEYRAGFAHALEVIWLYAPEDTVLSKERYPYRNELFFSDHCNCGEEKIYVRDVLTTLSVGFLTNPGESGDEFFVRQKYRTNDPAFLTLRKEDLGGCQHKKVLKNSYEVMKERYQSGDTALVGAVRYGKDVLEPIEIVEFDDDMREVRVRVLERRHRIEKGSQARPNELVYAEHITQIKAGFINRKCHIRFVSEADVKAGRIPTPYNRDGTGDCFYISTRCTHNGGIQPLSPDEFPSSLRQGFNLDVPLNSSLPPLNGLDLFCGGGNFGRGIEEGGVVNMKWAIDIDTPAIHSYKANLRDPDAELYLGSINNYLRDAILGKNENIAKPGEVGFISAGSPCQGFSQANQRRFTEKALRNCSLVASVAASVDVYRPLFALLENVHGLAATRTMPDGQQFNVFSQLLCCLVGMGYQCQQFTLDAWSFGSPQSRTRLFLSIAAAGQALPPRPPRSHEHPSTVRTKQLFVAPNGEKFGGREMSGPCTYPPPTSGSGFGNLPWLGNHHVGVCIPYPDHRLSRVEGERTRMLMSHVPKHAGSRYSNSWRGALDSGKMPKIFEYHSYVLSKTVKSCRSWSRLGETELCRTITTTLTPQCSYTGQWVHYDQDRLITIMEARRAQSFPDDEVLIGNAAQAFKIVGNSVARSVALAWGLAIRYAYLGEVE</sequence>
<evidence type="ECO:0000256" key="1">
    <source>
        <dbReference type="ARBA" id="ARBA00004123"/>
    </source>
</evidence>
<gene>
    <name evidence="11" type="ORF">Q9L58_003173</name>
</gene>
<protein>
    <recommendedName>
        <fullName evidence="2">DNA (cytosine-5-)-methyltransferase</fullName>
        <ecNumber evidence="2">2.1.1.37</ecNumber>
    </recommendedName>
</protein>
<keyword evidence="6" id="KW-0238">DNA-binding</keyword>
<dbReference type="Proteomes" id="UP001447188">
    <property type="component" value="Unassembled WGS sequence"/>
</dbReference>
<feature type="active site" evidence="8">
    <location>
        <position position="796"/>
    </location>
</feature>
<dbReference type="InterPro" id="IPR057215">
    <property type="entry name" value="DUF7893"/>
</dbReference>
<feature type="region of interest" description="Disordered" evidence="9">
    <location>
        <begin position="1"/>
        <end position="64"/>
    </location>
</feature>
<dbReference type="Gene3D" id="2.30.30.490">
    <property type="match status" value="2"/>
</dbReference>
<evidence type="ECO:0000313" key="11">
    <source>
        <dbReference type="EMBL" id="KAL0637783.1"/>
    </source>
</evidence>
<keyword evidence="4 8" id="KW-0808">Transferase</keyword>
<evidence type="ECO:0000256" key="6">
    <source>
        <dbReference type="ARBA" id="ARBA00023125"/>
    </source>
</evidence>
<evidence type="ECO:0000256" key="5">
    <source>
        <dbReference type="ARBA" id="ARBA00022691"/>
    </source>
</evidence>
<dbReference type="PROSITE" id="PS51679">
    <property type="entry name" value="SAM_MT_C5"/>
    <property type="match status" value="1"/>
</dbReference>
<evidence type="ECO:0000259" key="10">
    <source>
        <dbReference type="PROSITE" id="PS51038"/>
    </source>
</evidence>
<dbReference type="SMART" id="SM00439">
    <property type="entry name" value="BAH"/>
    <property type="match status" value="1"/>
</dbReference>
<evidence type="ECO:0000256" key="4">
    <source>
        <dbReference type="ARBA" id="ARBA00022679"/>
    </source>
</evidence>
<dbReference type="InterPro" id="IPR029063">
    <property type="entry name" value="SAM-dependent_MTases_sf"/>
</dbReference>
<dbReference type="PRINTS" id="PR00105">
    <property type="entry name" value="C5METTRFRASE"/>
</dbReference>
<evidence type="ECO:0000256" key="2">
    <source>
        <dbReference type="ARBA" id="ARBA00011975"/>
    </source>
</evidence>
<feature type="domain" description="BAH" evidence="10">
    <location>
        <begin position="426"/>
        <end position="546"/>
    </location>
</feature>
<accession>A0ABR3GPC8</accession>
<dbReference type="PANTHER" id="PTHR10629">
    <property type="entry name" value="CYTOSINE-SPECIFIC METHYLTRANSFERASE"/>
    <property type="match status" value="1"/>
</dbReference>
<dbReference type="Gene3D" id="3.90.120.10">
    <property type="entry name" value="DNA Methylase, subunit A, domain 2"/>
    <property type="match status" value="1"/>
</dbReference>
<comment type="subcellular location">
    <subcellularLocation>
        <location evidence="1">Nucleus</location>
    </subcellularLocation>
</comment>
<dbReference type="InterPro" id="IPR050390">
    <property type="entry name" value="C5-Methyltransferase"/>
</dbReference>
<dbReference type="EC" id="2.1.1.37" evidence="2"/>
<organism evidence="11 12">
    <name type="scientific">Discina gigas</name>
    <dbReference type="NCBI Taxonomy" id="1032678"/>
    <lineage>
        <taxon>Eukaryota</taxon>
        <taxon>Fungi</taxon>
        <taxon>Dikarya</taxon>
        <taxon>Ascomycota</taxon>
        <taxon>Pezizomycotina</taxon>
        <taxon>Pezizomycetes</taxon>
        <taxon>Pezizales</taxon>
        <taxon>Discinaceae</taxon>
        <taxon>Discina</taxon>
    </lineage>
</organism>
<feature type="region of interest" description="Disordered" evidence="9">
    <location>
        <begin position="79"/>
        <end position="100"/>
    </location>
</feature>
<feature type="compositionally biased region" description="Acidic residues" evidence="9">
    <location>
        <begin position="86"/>
        <end position="99"/>
    </location>
</feature>
<feature type="compositionally biased region" description="Acidic residues" evidence="9">
    <location>
        <begin position="54"/>
        <end position="64"/>
    </location>
</feature>
<dbReference type="SUPFAM" id="SSF53335">
    <property type="entry name" value="S-adenosyl-L-methionine-dependent methyltransferases"/>
    <property type="match status" value="1"/>
</dbReference>
<keyword evidence="5 8" id="KW-0949">S-adenosyl-L-methionine</keyword>
<evidence type="ECO:0000256" key="9">
    <source>
        <dbReference type="SAM" id="MobiDB-lite"/>
    </source>
</evidence>
<dbReference type="Gene3D" id="3.40.50.150">
    <property type="entry name" value="Vaccinia Virus protein VP39"/>
    <property type="match status" value="1"/>
</dbReference>
<evidence type="ECO:0000256" key="3">
    <source>
        <dbReference type="ARBA" id="ARBA00022603"/>
    </source>
</evidence>
<dbReference type="Pfam" id="PF00145">
    <property type="entry name" value="DNA_methylase"/>
    <property type="match status" value="1"/>
</dbReference>
<dbReference type="InterPro" id="IPR001025">
    <property type="entry name" value="BAH_dom"/>
</dbReference>
<proteinExistence type="inferred from homology"/>